<dbReference type="EMBL" id="MU793960">
    <property type="protein sequence ID" value="KAJ3780046.1"/>
    <property type="molecule type" value="Genomic_DNA"/>
</dbReference>
<evidence type="ECO:0000313" key="2">
    <source>
        <dbReference type="EMBL" id="KAJ3780046.1"/>
    </source>
</evidence>
<feature type="compositionally biased region" description="Basic and acidic residues" evidence="1">
    <location>
        <begin position="65"/>
        <end position="82"/>
    </location>
</feature>
<name>A0AA38NB40_9AGAR</name>
<protein>
    <submittedName>
        <fullName evidence="2">Uncharacterized protein</fullName>
    </submittedName>
</protein>
<proteinExistence type="predicted"/>
<organism evidence="2 3">
    <name type="scientific">Lentinula aff. detonsa</name>
    <dbReference type="NCBI Taxonomy" id="2804958"/>
    <lineage>
        <taxon>Eukaryota</taxon>
        <taxon>Fungi</taxon>
        <taxon>Dikarya</taxon>
        <taxon>Basidiomycota</taxon>
        <taxon>Agaricomycotina</taxon>
        <taxon>Agaricomycetes</taxon>
        <taxon>Agaricomycetidae</taxon>
        <taxon>Agaricales</taxon>
        <taxon>Marasmiineae</taxon>
        <taxon>Omphalotaceae</taxon>
        <taxon>Lentinula</taxon>
    </lineage>
</organism>
<reference evidence="2" key="1">
    <citation type="submission" date="2022-08" db="EMBL/GenBank/DDBJ databases">
        <authorList>
            <consortium name="DOE Joint Genome Institute"/>
            <person name="Min B."/>
            <person name="Riley R."/>
            <person name="Sierra-Patev S."/>
            <person name="Naranjo-Ortiz M."/>
            <person name="Looney B."/>
            <person name="Konkel Z."/>
            <person name="Slot J.C."/>
            <person name="Sakamoto Y."/>
            <person name="Steenwyk J.L."/>
            <person name="Rokas A."/>
            <person name="Carro J."/>
            <person name="Camarero S."/>
            <person name="Ferreira P."/>
            <person name="Molpeceres G."/>
            <person name="Ruiz-Duenas F.J."/>
            <person name="Serrano A."/>
            <person name="Henrissat B."/>
            <person name="Drula E."/>
            <person name="Hughes K.W."/>
            <person name="Mata J.L."/>
            <person name="Ishikawa N.K."/>
            <person name="Vargas-Isla R."/>
            <person name="Ushijima S."/>
            <person name="Smith C.A."/>
            <person name="Ahrendt S."/>
            <person name="Andreopoulos W."/>
            <person name="He G."/>
            <person name="Labutti K."/>
            <person name="Lipzen A."/>
            <person name="Ng V."/>
            <person name="Sandor L."/>
            <person name="Barry K."/>
            <person name="Martinez A.T."/>
            <person name="Xiao Y."/>
            <person name="Gibbons J.G."/>
            <person name="Terashima K."/>
            <person name="Hibbett D.S."/>
            <person name="Grigoriev I.V."/>
        </authorList>
    </citation>
    <scope>NUCLEOTIDE SEQUENCE</scope>
    <source>
        <strain evidence="2">TFB10291</strain>
    </source>
</reference>
<feature type="region of interest" description="Disordered" evidence="1">
    <location>
        <begin position="57"/>
        <end position="84"/>
    </location>
</feature>
<comment type="caution">
    <text evidence="2">The sequence shown here is derived from an EMBL/GenBank/DDBJ whole genome shotgun (WGS) entry which is preliminary data.</text>
</comment>
<dbReference type="AlphaFoldDB" id="A0AA38NB40"/>
<sequence>NIVTPHLYTDVDEFQEVIKFHENSLISLSRPYRGYWSNENKSSPPLKARVNLIGLSTNLQPPQFPKDDSNVSKKASPEEKGLRPCRHCGSGKHWDYECKYARQGVKRARTNHTVATPEEIQAQEEYDEVYYDISSDDEREKEDF</sequence>
<feature type="non-terminal residue" evidence="2">
    <location>
        <position position="1"/>
    </location>
</feature>
<gene>
    <name evidence="2" type="ORF">GGU10DRAFT_280011</name>
</gene>
<evidence type="ECO:0000256" key="1">
    <source>
        <dbReference type="SAM" id="MobiDB-lite"/>
    </source>
</evidence>
<dbReference type="Proteomes" id="UP001163798">
    <property type="component" value="Unassembled WGS sequence"/>
</dbReference>
<accession>A0AA38NB40</accession>
<evidence type="ECO:0000313" key="3">
    <source>
        <dbReference type="Proteomes" id="UP001163798"/>
    </source>
</evidence>
<keyword evidence="3" id="KW-1185">Reference proteome</keyword>